<dbReference type="InterPro" id="IPR010718">
    <property type="entry name" value="DUF1294"/>
</dbReference>
<organism evidence="2 3">
    <name type="scientific">Saccharibacillus alkalitolerans</name>
    <dbReference type="NCBI Taxonomy" id="2705290"/>
    <lineage>
        <taxon>Bacteria</taxon>
        <taxon>Bacillati</taxon>
        <taxon>Bacillota</taxon>
        <taxon>Bacilli</taxon>
        <taxon>Bacillales</taxon>
        <taxon>Paenibacillaceae</taxon>
        <taxon>Saccharibacillus</taxon>
    </lineage>
</organism>
<name>A0ABX0F632_9BACL</name>
<comment type="caution">
    <text evidence="2">The sequence shown here is derived from an EMBL/GenBank/DDBJ whole genome shotgun (WGS) entry which is preliminary data.</text>
</comment>
<keyword evidence="3" id="KW-1185">Reference proteome</keyword>
<evidence type="ECO:0000313" key="3">
    <source>
        <dbReference type="Proteomes" id="UP000800303"/>
    </source>
</evidence>
<gene>
    <name evidence="2" type="ORF">GYN08_08660</name>
</gene>
<accession>A0ABX0F632</accession>
<evidence type="ECO:0000256" key="1">
    <source>
        <dbReference type="SAM" id="Phobius"/>
    </source>
</evidence>
<evidence type="ECO:0000313" key="2">
    <source>
        <dbReference type="EMBL" id="NGZ75390.1"/>
    </source>
</evidence>
<dbReference type="Pfam" id="PF06961">
    <property type="entry name" value="DUF1294"/>
    <property type="match status" value="1"/>
</dbReference>
<keyword evidence="1" id="KW-0472">Membrane</keyword>
<reference evidence="2 3" key="1">
    <citation type="submission" date="2020-01" db="EMBL/GenBank/DDBJ databases">
        <title>Polyphasic characterisation and genomic insights into a novel alkali tolerant bacterium VR-M41.</title>
        <authorList>
            <person name="Vemuluri V.R."/>
        </authorList>
    </citation>
    <scope>NUCLEOTIDE SEQUENCE [LARGE SCALE GENOMIC DNA]</scope>
    <source>
        <strain evidence="2 3">VR-M41</strain>
    </source>
</reference>
<sequence length="98" mass="10934">MTLTIPAIDLVLAGWLIVLNAIAYAIMASDKRRARKGRHRVPERTLFIWAAAGGALGIWAAMRTKRHKTQHASFKFGVPALLLLNIAVYGALFYLFNR</sequence>
<protein>
    <submittedName>
        <fullName evidence="2">DUF1294 domain-containing protein</fullName>
    </submittedName>
</protein>
<feature type="transmembrane region" description="Helical" evidence="1">
    <location>
        <begin position="46"/>
        <end position="62"/>
    </location>
</feature>
<proteinExistence type="predicted"/>
<feature type="transmembrane region" description="Helical" evidence="1">
    <location>
        <begin position="6"/>
        <end position="26"/>
    </location>
</feature>
<keyword evidence="1" id="KW-1133">Transmembrane helix</keyword>
<dbReference type="EMBL" id="JAAFGS010000002">
    <property type="protein sequence ID" value="NGZ75390.1"/>
    <property type="molecule type" value="Genomic_DNA"/>
</dbReference>
<dbReference type="RefSeq" id="WP_166273775.1">
    <property type="nucleotide sequence ID" value="NZ_JAAFGS010000002.1"/>
</dbReference>
<keyword evidence="1" id="KW-0812">Transmembrane</keyword>
<dbReference type="Proteomes" id="UP000800303">
    <property type="component" value="Unassembled WGS sequence"/>
</dbReference>
<feature type="transmembrane region" description="Helical" evidence="1">
    <location>
        <begin position="74"/>
        <end position="96"/>
    </location>
</feature>